<dbReference type="InterPro" id="IPR036691">
    <property type="entry name" value="Endo/exonu/phosph_ase_sf"/>
</dbReference>
<feature type="domain" description="Endonuclease/exonuclease/phosphatase" evidence="3">
    <location>
        <begin position="118"/>
        <end position="327"/>
    </location>
</feature>
<accession>A0ABS9SAM5</accession>
<dbReference type="Gene3D" id="3.60.10.10">
    <property type="entry name" value="Endonuclease/exonuclease/phosphatase"/>
    <property type="match status" value="1"/>
</dbReference>
<keyword evidence="2" id="KW-1133">Transmembrane helix</keyword>
<feature type="transmembrane region" description="Helical" evidence="2">
    <location>
        <begin position="5"/>
        <end position="26"/>
    </location>
</feature>
<keyword evidence="2" id="KW-0472">Membrane</keyword>
<dbReference type="Pfam" id="PF03372">
    <property type="entry name" value="Exo_endo_phos"/>
    <property type="match status" value="1"/>
</dbReference>
<evidence type="ECO:0000256" key="2">
    <source>
        <dbReference type="SAM" id="Phobius"/>
    </source>
</evidence>
<keyword evidence="4" id="KW-0540">Nuclease</keyword>
<dbReference type="RefSeq" id="WP_240719435.1">
    <property type="nucleotide sequence ID" value="NZ_JAKVTW010000016.1"/>
</dbReference>
<evidence type="ECO:0000259" key="3">
    <source>
        <dbReference type="Pfam" id="PF03372"/>
    </source>
</evidence>
<dbReference type="GO" id="GO:0004519">
    <property type="term" value="F:endonuclease activity"/>
    <property type="evidence" value="ECO:0007669"/>
    <property type="project" value="UniProtKB-KW"/>
</dbReference>
<name>A0ABS9SAM5_9GAMM</name>
<feature type="region of interest" description="Disordered" evidence="1">
    <location>
        <begin position="338"/>
        <end position="378"/>
    </location>
</feature>
<feature type="compositionally biased region" description="Acidic residues" evidence="1">
    <location>
        <begin position="346"/>
        <end position="364"/>
    </location>
</feature>
<comment type="caution">
    <text evidence="4">The sequence shown here is derived from an EMBL/GenBank/DDBJ whole genome shotgun (WGS) entry which is preliminary data.</text>
</comment>
<dbReference type="Proteomes" id="UP001320609">
    <property type="component" value="Unassembled WGS sequence"/>
</dbReference>
<evidence type="ECO:0000256" key="1">
    <source>
        <dbReference type="SAM" id="MobiDB-lite"/>
    </source>
</evidence>
<proteinExistence type="predicted"/>
<keyword evidence="5" id="KW-1185">Reference proteome</keyword>
<feature type="region of interest" description="Disordered" evidence="1">
    <location>
        <begin position="215"/>
        <end position="235"/>
    </location>
</feature>
<feature type="transmembrane region" description="Helical" evidence="2">
    <location>
        <begin position="41"/>
        <end position="60"/>
    </location>
</feature>
<protein>
    <submittedName>
        <fullName evidence="4">Endonuclease/exonuclease/phosphatase family protein</fullName>
    </submittedName>
</protein>
<dbReference type="InterPro" id="IPR005135">
    <property type="entry name" value="Endo/exonuclease/phosphatase"/>
</dbReference>
<feature type="transmembrane region" description="Helical" evidence="2">
    <location>
        <begin position="67"/>
        <end position="86"/>
    </location>
</feature>
<reference evidence="4 5" key="1">
    <citation type="submission" date="2022-03" db="EMBL/GenBank/DDBJ databases">
        <title>Genomic signatures underlying metal tolerance in selected Arctic bacterial isolates.</title>
        <authorList>
            <person name="Thomas F.A."/>
            <person name="Venkatachalam S."/>
            <person name="Krishnan K.P."/>
        </authorList>
    </citation>
    <scope>NUCLEOTIDE SEQUENCE [LARGE SCALE GENOMIC DNA]</scope>
    <source>
        <strain evidence="4 5">HM116</strain>
    </source>
</reference>
<sequence>MFLKLFLWFIRLIMFAMVVVALLPLVPSGQWWVRVWDFPRLQLTALLVLPLLLLGMHAWLSRPRKEHFALLAVILAIGSWHLWHILPFTSVWSTEVPSAEIQPDKPQPTVKVLTANVTYSNDHYAEILAMVEREDPDLLLLIEVDDALDEGLVPLDETYPYRVGEVREEGLGIVLWSRIPLLEQSVQHLVSERRPSVFATLDMPDIGPVRFIGAHPVPPGLQERNDSEERRDSSERDAELMLIARHVQDDPDNRWIVTGDFNDVAWSGTTKLFADLSDLKDPRRGRQLLSTYHSEYPWWRYPIDHLFVSDGFHLIDITRVAVAGSDHFGISTILTAAQKDQATPEASEEEEQEAEEMVEEGAEDAAEHDAGSSQSVEE</sequence>
<dbReference type="SUPFAM" id="SSF56219">
    <property type="entry name" value="DNase I-like"/>
    <property type="match status" value="1"/>
</dbReference>
<feature type="compositionally biased region" description="Basic and acidic residues" evidence="1">
    <location>
        <begin position="223"/>
        <end position="235"/>
    </location>
</feature>
<keyword evidence="4" id="KW-0255">Endonuclease</keyword>
<keyword evidence="4" id="KW-0378">Hydrolase</keyword>
<organism evidence="4 5">
    <name type="scientific">Vreelandella neptunia</name>
    <dbReference type="NCBI Taxonomy" id="115551"/>
    <lineage>
        <taxon>Bacteria</taxon>
        <taxon>Pseudomonadati</taxon>
        <taxon>Pseudomonadota</taxon>
        <taxon>Gammaproteobacteria</taxon>
        <taxon>Oceanospirillales</taxon>
        <taxon>Halomonadaceae</taxon>
        <taxon>Vreelandella</taxon>
    </lineage>
</organism>
<evidence type="ECO:0000313" key="5">
    <source>
        <dbReference type="Proteomes" id="UP001320609"/>
    </source>
</evidence>
<evidence type="ECO:0000313" key="4">
    <source>
        <dbReference type="EMBL" id="MCH4813151.1"/>
    </source>
</evidence>
<keyword evidence="2" id="KW-0812">Transmembrane</keyword>
<dbReference type="EMBL" id="JAKVTW010000016">
    <property type="protein sequence ID" value="MCH4813151.1"/>
    <property type="molecule type" value="Genomic_DNA"/>
</dbReference>
<gene>
    <name evidence="4" type="ORF">MLE19_17590</name>
</gene>